<dbReference type="InterPro" id="IPR040922">
    <property type="entry name" value="Ribosomal_mL59_dom"/>
</dbReference>
<dbReference type="OMA" id="SMERRIH"/>
<dbReference type="PANTHER" id="PTHR28041:SF1">
    <property type="entry name" value="LARGE RIBOSOMAL SUBUNIT PROTEIN ML59"/>
    <property type="match status" value="1"/>
</dbReference>
<keyword evidence="4" id="KW-1185">Reference proteome</keyword>
<proteinExistence type="predicted"/>
<evidence type="ECO:0000256" key="1">
    <source>
        <dbReference type="SAM" id="MobiDB-lite"/>
    </source>
</evidence>
<dbReference type="Proteomes" id="UP000053558">
    <property type="component" value="Unassembled WGS sequence"/>
</dbReference>
<sequence length="212" mass="23364">MPTPAIQAVKSFRLKSLSAARLLRPAAQHALSQPGAAPRAVPNPFIPRLNPNTGRWAPPKVSLRQQADLVKRARASGTVGLLPPGPKLSVAEWTRAQAAAQASIAPTGETVEEVKKKKEKGPNWTVPVAWTGDVKERAVAGADIGYRLYAGRKRMFKGHKWERVADARKKKRAEAMAKMARRVEAYKKFYQNRRPRPLEPPRASAKAAKLPF</sequence>
<dbReference type="PANTHER" id="PTHR28041">
    <property type="entry name" value="54S RIBOSOMAL PROTEIN L25, MITOCHONDRIAL"/>
    <property type="match status" value="1"/>
</dbReference>
<dbReference type="AlphaFoldDB" id="A0A5M3MII3"/>
<dbReference type="Pfam" id="PF18126">
    <property type="entry name" value="Mitoc_mL59"/>
    <property type="match status" value="1"/>
</dbReference>
<protein>
    <recommendedName>
        <fullName evidence="2">Large ribosomal subunit protein mL59 domain-containing protein</fullName>
    </recommendedName>
</protein>
<accession>A0A5M3MII3</accession>
<evidence type="ECO:0000313" key="4">
    <source>
        <dbReference type="Proteomes" id="UP000053558"/>
    </source>
</evidence>
<evidence type="ECO:0000259" key="2">
    <source>
        <dbReference type="Pfam" id="PF18126"/>
    </source>
</evidence>
<dbReference type="OrthoDB" id="18529at2759"/>
<dbReference type="InterPro" id="IPR037507">
    <property type="entry name" value="Ribosomal_mL59"/>
</dbReference>
<dbReference type="GO" id="GO:0003735">
    <property type="term" value="F:structural constituent of ribosome"/>
    <property type="evidence" value="ECO:0007669"/>
    <property type="project" value="InterPro"/>
</dbReference>
<feature type="region of interest" description="Disordered" evidence="1">
    <location>
        <begin position="30"/>
        <end position="58"/>
    </location>
</feature>
<comment type="caution">
    <text evidence="3">The sequence shown here is derived from an EMBL/GenBank/DDBJ whole genome shotgun (WGS) entry which is preliminary data.</text>
</comment>
<feature type="region of interest" description="Disordered" evidence="1">
    <location>
        <begin position="190"/>
        <end position="212"/>
    </location>
</feature>
<name>A0A5M3MII3_CONPW</name>
<gene>
    <name evidence="3" type="ORF">CONPUDRAFT_167576</name>
</gene>
<dbReference type="GO" id="GO:0005762">
    <property type="term" value="C:mitochondrial large ribosomal subunit"/>
    <property type="evidence" value="ECO:0007669"/>
    <property type="project" value="InterPro"/>
</dbReference>
<dbReference type="KEGG" id="cput:CONPUDRAFT_167576"/>
<feature type="domain" description="Large ribosomal subunit protein mL59" evidence="2">
    <location>
        <begin position="8"/>
        <end position="188"/>
    </location>
</feature>
<evidence type="ECO:0000313" key="3">
    <source>
        <dbReference type="EMBL" id="EIW78594.1"/>
    </source>
</evidence>
<reference evidence="4" key="1">
    <citation type="journal article" date="2012" name="Science">
        <title>The Paleozoic origin of enzymatic lignin decomposition reconstructed from 31 fungal genomes.</title>
        <authorList>
            <person name="Floudas D."/>
            <person name="Binder M."/>
            <person name="Riley R."/>
            <person name="Barry K."/>
            <person name="Blanchette R.A."/>
            <person name="Henrissat B."/>
            <person name="Martinez A.T."/>
            <person name="Otillar R."/>
            <person name="Spatafora J.W."/>
            <person name="Yadav J.S."/>
            <person name="Aerts A."/>
            <person name="Benoit I."/>
            <person name="Boyd A."/>
            <person name="Carlson A."/>
            <person name="Copeland A."/>
            <person name="Coutinho P.M."/>
            <person name="de Vries R.P."/>
            <person name="Ferreira P."/>
            <person name="Findley K."/>
            <person name="Foster B."/>
            <person name="Gaskell J."/>
            <person name="Glotzer D."/>
            <person name="Gorecki P."/>
            <person name="Heitman J."/>
            <person name="Hesse C."/>
            <person name="Hori C."/>
            <person name="Igarashi K."/>
            <person name="Jurgens J.A."/>
            <person name="Kallen N."/>
            <person name="Kersten P."/>
            <person name="Kohler A."/>
            <person name="Kuees U."/>
            <person name="Kumar T.K.A."/>
            <person name="Kuo A."/>
            <person name="LaButti K."/>
            <person name="Larrondo L.F."/>
            <person name="Lindquist E."/>
            <person name="Ling A."/>
            <person name="Lombard V."/>
            <person name="Lucas S."/>
            <person name="Lundell T."/>
            <person name="Martin R."/>
            <person name="McLaughlin D.J."/>
            <person name="Morgenstern I."/>
            <person name="Morin E."/>
            <person name="Murat C."/>
            <person name="Nagy L.G."/>
            <person name="Nolan M."/>
            <person name="Ohm R.A."/>
            <person name="Patyshakuliyeva A."/>
            <person name="Rokas A."/>
            <person name="Ruiz-Duenas F.J."/>
            <person name="Sabat G."/>
            <person name="Salamov A."/>
            <person name="Samejima M."/>
            <person name="Schmutz J."/>
            <person name="Slot J.C."/>
            <person name="St John F."/>
            <person name="Stenlid J."/>
            <person name="Sun H."/>
            <person name="Sun S."/>
            <person name="Syed K."/>
            <person name="Tsang A."/>
            <person name="Wiebenga A."/>
            <person name="Young D."/>
            <person name="Pisabarro A."/>
            <person name="Eastwood D.C."/>
            <person name="Martin F."/>
            <person name="Cullen D."/>
            <person name="Grigoriev I.V."/>
            <person name="Hibbett D.S."/>
        </authorList>
    </citation>
    <scope>NUCLEOTIDE SEQUENCE [LARGE SCALE GENOMIC DNA]</scope>
    <source>
        <strain evidence="4">RWD-64-598 SS2</strain>
    </source>
</reference>
<organism evidence="3 4">
    <name type="scientific">Coniophora puteana (strain RWD-64-598)</name>
    <name type="common">Brown rot fungus</name>
    <dbReference type="NCBI Taxonomy" id="741705"/>
    <lineage>
        <taxon>Eukaryota</taxon>
        <taxon>Fungi</taxon>
        <taxon>Dikarya</taxon>
        <taxon>Basidiomycota</taxon>
        <taxon>Agaricomycotina</taxon>
        <taxon>Agaricomycetes</taxon>
        <taxon>Agaricomycetidae</taxon>
        <taxon>Boletales</taxon>
        <taxon>Coniophorineae</taxon>
        <taxon>Coniophoraceae</taxon>
        <taxon>Coniophora</taxon>
    </lineage>
</organism>
<dbReference type="EMBL" id="JH711582">
    <property type="protein sequence ID" value="EIW78594.1"/>
    <property type="molecule type" value="Genomic_DNA"/>
</dbReference>
<dbReference type="RefSeq" id="XP_007771601.1">
    <property type="nucleotide sequence ID" value="XM_007773411.1"/>
</dbReference>
<dbReference type="GeneID" id="19205804"/>